<evidence type="ECO:0000313" key="3">
    <source>
        <dbReference type="Proteomes" id="UP001596512"/>
    </source>
</evidence>
<accession>A0ABW2TS89</accession>
<dbReference type="Pfam" id="PF22599">
    <property type="entry name" value="SecDF_P1_head"/>
    <property type="match status" value="1"/>
</dbReference>
<keyword evidence="3" id="KW-1185">Reference proteome</keyword>
<dbReference type="InterPro" id="IPR054384">
    <property type="entry name" value="SecDF_P1_head"/>
</dbReference>
<evidence type="ECO:0000313" key="2">
    <source>
        <dbReference type="EMBL" id="MFC7616118.1"/>
    </source>
</evidence>
<proteinExistence type="predicted"/>
<dbReference type="EMBL" id="JBHTEY010000004">
    <property type="protein sequence ID" value="MFC7616118.1"/>
    <property type="molecule type" value="Genomic_DNA"/>
</dbReference>
<organism evidence="2 3">
    <name type="scientific">Actinokineospora soli</name>
    <dbReference type="NCBI Taxonomy" id="1048753"/>
    <lineage>
        <taxon>Bacteria</taxon>
        <taxon>Bacillati</taxon>
        <taxon>Actinomycetota</taxon>
        <taxon>Actinomycetes</taxon>
        <taxon>Pseudonocardiales</taxon>
        <taxon>Pseudonocardiaceae</taxon>
        <taxon>Actinokineospora</taxon>
    </lineage>
</organism>
<protein>
    <recommendedName>
        <fullName evidence="1">SecDF P1 head subdomain domain-containing protein</fullName>
    </recommendedName>
</protein>
<dbReference type="Gene3D" id="3.30.1360.200">
    <property type="match status" value="1"/>
</dbReference>
<evidence type="ECO:0000259" key="1">
    <source>
        <dbReference type="Pfam" id="PF22599"/>
    </source>
</evidence>
<feature type="domain" description="SecDF P1 head subdomain" evidence="1">
    <location>
        <begin position="11"/>
        <end position="84"/>
    </location>
</feature>
<comment type="caution">
    <text evidence="2">The sequence shown here is derived from an EMBL/GenBank/DDBJ whole genome shotgun (WGS) entry which is preliminary data.</text>
</comment>
<reference evidence="3" key="1">
    <citation type="journal article" date="2019" name="Int. J. Syst. Evol. Microbiol.">
        <title>The Global Catalogue of Microorganisms (GCM) 10K type strain sequencing project: providing services to taxonomists for standard genome sequencing and annotation.</title>
        <authorList>
            <consortium name="The Broad Institute Genomics Platform"/>
            <consortium name="The Broad Institute Genome Sequencing Center for Infectious Disease"/>
            <person name="Wu L."/>
            <person name="Ma J."/>
        </authorList>
    </citation>
    <scope>NUCLEOTIDE SEQUENCE [LARGE SCALE GENOMIC DNA]</scope>
    <source>
        <strain evidence="3">JCM 17695</strain>
    </source>
</reference>
<dbReference type="Proteomes" id="UP001596512">
    <property type="component" value="Unassembled WGS sequence"/>
</dbReference>
<sequence length="87" mass="9139">MTRFGDVHTQESEHGGWVVIVTLTAQDAMEFGDWTTNHIGQQLAIVVDGDVVSAPTIEGPILGGSVQISGPFTKDEAEDLADAITGS</sequence>
<gene>
    <name evidence="2" type="ORF">ACFQV2_24255</name>
</gene>
<name>A0ABW2TS89_9PSEU</name>